<evidence type="ECO:0000256" key="1">
    <source>
        <dbReference type="ARBA" id="ARBA00001849"/>
    </source>
</evidence>
<comment type="caution">
    <text evidence="21">The sequence shown here is derived from an EMBL/GenBank/DDBJ whole genome shotgun (WGS) entry which is preliminary data.</text>
</comment>
<evidence type="ECO:0000259" key="20">
    <source>
        <dbReference type="PROSITE" id="PS50800"/>
    </source>
</evidence>
<dbReference type="InterPro" id="IPR051274">
    <property type="entry name" value="3-5_Exoribonuclease"/>
</dbReference>
<accession>A0ABD0KRS3</accession>
<comment type="catalytic activity">
    <reaction evidence="1">
        <text>Exonucleolytic cleavage in the 3'- to 5'-direction to yield nucleoside 5'-phosphates.</text>
        <dbReference type="EC" id="3.1.13.1"/>
    </reaction>
</comment>
<evidence type="ECO:0000256" key="12">
    <source>
        <dbReference type="ARBA" id="ARBA00022839"/>
    </source>
</evidence>
<proteinExistence type="predicted"/>
<evidence type="ECO:0000256" key="9">
    <source>
        <dbReference type="ARBA" id="ARBA00022722"/>
    </source>
</evidence>
<protein>
    <recommendedName>
        <fullName evidence="17">3'-5' exoribonuclease 1</fullName>
        <ecNumber evidence="5">3.1.13.1</ecNumber>
    </recommendedName>
    <alternativeName>
        <fullName evidence="18">Histone mRNA 3'-exonuclease 1</fullName>
    </alternativeName>
</protein>
<dbReference type="SUPFAM" id="SSF68906">
    <property type="entry name" value="SAP domain"/>
    <property type="match status" value="1"/>
</dbReference>
<dbReference type="GO" id="GO:0008859">
    <property type="term" value="F:exoribonuclease II activity"/>
    <property type="evidence" value="ECO:0007669"/>
    <property type="project" value="UniProtKB-EC"/>
</dbReference>
<dbReference type="InterPro" id="IPR036397">
    <property type="entry name" value="RNaseH_sf"/>
</dbReference>
<comment type="subcellular location">
    <subcellularLocation>
        <location evidence="3">Cytoplasm</location>
    </subcellularLocation>
    <subcellularLocation>
        <location evidence="4">Nucleus</location>
        <location evidence="4">Nucleolus</location>
    </subcellularLocation>
</comment>
<dbReference type="Proteomes" id="UP001519460">
    <property type="component" value="Unassembled WGS sequence"/>
</dbReference>
<evidence type="ECO:0000256" key="2">
    <source>
        <dbReference type="ARBA" id="ARBA00001946"/>
    </source>
</evidence>
<dbReference type="PROSITE" id="PS50800">
    <property type="entry name" value="SAP"/>
    <property type="match status" value="1"/>
</dbReference>
<dbReference type="GO" id="GO:0003723">
    <property type="term" value="F:RNA binding"/>
    <property type="evidence" value="ECO:0007669"/>
    <property type="project" value="UniProtKB-KW"/>
</dbReference>
<evidence type="ECO:0000256" key="19">
    <source>
        <dbReference type="SAM" id="MobiDB-lite"/>
    </source>
</evidence>
<feature type="compositionally biased region" description="Polar residues" evidence="19">
    <location>
        <begin position="22"/>
        <end position="47"/>
    </location>
</feature>
<evidence type="ECO:0000256" key="10">
    <source>
        <dbReference type="ARBA" id="ARBA00022723"/>
    </source>
</evidence>
<dbReference type="InterPro" id="IPR036361">
    <property type="entry name" value="SAP_dom_sf"/>
</dbReference>
<dbReference type="GO" id="GO:0031047">
    <property type="term" value="P:regulatory ncRNA-mediated gene silencing"/>
    <property type="evidence" value="ECO:0007669"/>
    <property type="project" value="UniProtKB-KW"/>
</dbReference>
<dbReference type="InterPro" id="IPR047201">
    <property type="entry name" value="ERI-1_3'hExo-like"/>
</dbReference>
<dbReference type="InterPro" id="IPR003034">
    <property type="entry name" value="SAP_dom"/>
</dbReference>
<keyword evidence="22" id="KW-1185">Reference proteome</keyword>
<feature type="region of interest" description="Disordered" evidence="19">
    <location>
        <begin position="404"/>
        <end position="433"/>
    </location>
</feature>
<sequence>MNGKTGSRSSKRRSGSAASNSESELTSGTSTIGQTKTDSMSEHSLTSPRKPKYHQTRHSPSPSRADKGAIGDAGSQLGSLMLASSSDSQGHGPSSAGQGESGSKVPSDFSDPVYQKLSRINGEINQMHKEELRQKLSELHLHTGGVKQVLRKRLKNYYKRQKLVAANLKNGMKDTAYDYLIVIDFEATCQENNINFVHEIIEFPAVLVDVGMFREFCKPRLNPVLTDFCKQLTGVNQSEVDAAVEFPEVLRKFEDWMQTRGLGSEYSFAVVTDGPWDVQRFLCKQCEISEIPFPRWGRRWINIKKIFCNFYDSPRYNLETMLHRLGMEFEGRPHCGLDDSKNIARIAINLLQDGCTMKFNESYDGCPAPPKCSMPGRHLDTGDGMHSGDHVAPVVEKGTSRMPKLSVDGSVKKESHISHSKENTLKDLSETDSGEDVGDLLAYFKLQST</sequence>
<keyword evidence="8" id="KW-0597">Phosphoprotein</keyword>
<evidence type="ECO:0000256" key="17">
    <source>
        <dbReference type="ARBA" id="ARBA00070944"/>
    </source>
</evidence>
<dbReference type="Gene3D" id="1.10.720.30">
    <property type="entry name" value="SAP domain"/>
    <property type="match status" value="1"/>
</dbReference>
<dbReference type="PANTHER" id="PTHR23044:SF61">
    <property type="entry name" value="3'-5' EXORIBONUCLEASE 1-RELATED"/>
    <property type="match status" value="1"/>
</dbReference>
<keyword evidence="15" id="KW-0943">RNA-mediated gene silencing</keyword>
<dbReference type="Gene3D" id="3.30.420.10">
    <property type="entry name" value="Ribonuclease H-like superfamily/Ribonuclease H"/>
    <property type="match status" value="1"/>
</dbReference>
<keyword evidence="13" id="KW-0460">Magnesium</keyword>
<dbReference type="SMART" id="SM00513">
    <property type="entry name" value="SAP"/>
    <property type="match status" value="1"/>
</dbReference>
<keyword evidence="9" id="KW-0540">Nuclease</keyword>
<keyword evidence="16" id="KW-0539">Nucleus</keyword>
<dbReference type="GO" id="GO:0006364">
    <property type="term" value="P:rRNA processing"/>
    <property type="evidence" value="ECO:0007669"/>
    <property type="project" value="UniProtKB-KW"/>
</dbReference>
<dbReference type="FunFam" id="1.10.720.30:FF:000015">
    <property type="entry name" value="3'-5' exoribonuclease 1"/>
    <property type="match status" value="1"/>
</dbReference>
<dbReference type="InterPro" id="IPR012337">
    <property type="entry name" value="RNaseH-like_sf"/>
</dbReference>
<keyword evidence="10" id="KW-0479">Metal-binding</keyword>
<feature type="region of interest" description="Disordered" evidence="19">
    <location>
        <begin position="1"/>
        <end position="111"/>
    </location>
</feature>
<evidence type="ECO:0000256" key="15">
    <source>
        <dbReference type="ARBA" id="ARBA00023158"/>
    </source>
</evidence>
<dbReference type="Pfam" id="PF02037">
    <property type="entry name" value="SAP"/>
    <property type="match status" value="1"/>
</dbReference>
<dbReference type="InterPro" id="IPR013520">
    <property type="entry name" value="Ribonucl_H"/>
</dbReference>
<dbReference type="EC" id="3.1.13.1" evidence="5"/>
<evidence type="ECO:0000256" key="13">
    <source>
        <dbReference type="ARBA" id="ARBA00022842"/>
    </source>
</evidence>
<evidence type="ECO:0000313" key="22">
    <source>
        <dbReference type="Proteomes" id="UP001519460"/>
    </source>
</evidence>
<evidence type="ECO:0000256" key="6">
    <source>
        <dbReference type="ARBA" id="ARBA00022490"/>
    </source>
</evidence>
<evidence type="ECO:0000256" key="16">
    <source>
        <dbReference type="ARBA" id="ARBA00023242"/>
    </source>
</evidence>
<reference evidence="21 22" key="1">
    <citation type="journal article" date="2023" name="Sci. Data">
        <title>Genome assembly of the Korean intertidal mud-creeper Batillaria attramentaria.</title>
        <authorList>
            <person name="Patra A.K."/>
            <person name="Ho P.T."/>
            <person name="Jun S."/>
            <person name="Lee S.J."/>
            <person name="Kim Y."/>
            <person name="Won Y.J."/>
        </authorList>
    </citation>
    <scope>NUCLEOTIDE SEQUENCE [LARGE SCALE GENOMIC DNA]</scope>
    <source>
        <strain evidence="21">Wonlab-2016</strain>
    </source>
</reference>
<keyword evidence="12" id="KW-0269">Exonuclease</keyword>
<dbReference type="FunFam" id="3.30.420.10:FF:000034">
    <property type="entry name" value="3'-5' exoribonuclease 1"/>
    <property type="match status" value="1"/>
</dbReference>
<feature type="domain" description="SAP" evidence="20">
    <location>
        <begin position="124"/>
        <end position="158"/>
    </location>
</feature>
<evidence type="ECO:0000313" key="21">
    <source>
        <dbReference type="EMBL" id="KAK7489567.1"/>
    </source>
</evidence>
<dbReference type="AlphaFoldDB" id="A0ABD0KRS3"/>
<evidence type="ECO:0000256" key="5">
    <source>
        <dbReference type="ARBA" id="ARBA00012163"/>
    </source>
</evidence>
<keyword evidence="7" id="KW-0698">rRNA processing</keyword>
<evidence type="ECO:0000256" key="11">
    <source>
        <dbReference type="ARBA" id="ARBA00022801"/>
    </source>
</evidence>
<feature type="compositionally biased region" description="Basic and acidic residues" evidence="19">
    <location>
        <begin position="410"/>
        <end position="429"/>
    </location>
</feature>
<evidence type="ECO:0000256" key="8">
    <source>
        <dbReference type="ARBA" id="ARBA00022553"/>
    </source>
</evidence>
<organism evidence="21 22">
    <name type="scientific">Batillaria attramentaria</name>
    <dbReference type="NCBI Taxonomy" id="370345"/>
    <lineage>
        <taxon>Eukaryota</taxon>
        <taxon>Metazoa</taxon>
        <taxon>Spiralia</taxon>
        <taxon>Lophotrochozoa</taxon>
        <taxon>Mollusca</taxon>
        <taxon>Gastropoda</taxon>
        <taxon>Caenogastropoda</taxon>
        <taxon>Sorbeoconcha</taxon>
        <taxon>Cerithioidea</taxon>
        <taxon>Batillariidae</taxon>
        <taxon>Batillaria</taxon>
    </lineage>
</organism>
<gene>
    <name evidence="21" type="ORF">BaRGS_00019201</name>
</gene>
<keyword evidence="11" id="KW-0378">Hydrolase</keyword>
<evidence type="ECO:0000256" key="4">
    <source>
        <dbReference type="ARBA" id="ARBA00004604"/>
    </source>
</evidence>
<keyword evidence="14" id="KW-0694">RNA-binding</keyword>
<dbReference type="GO" id="GO:0046872">
    <property type="term" value="F:metal ion binding"/>
    <property type="evidence" value="ECO:0007669"/>
    <property type="project" value="UniProtKB-KW"/>
</dbReference>
<evidence type="ECO:0000256" key="14">
    <source>
        <dbReference type="ARBA" id="ARBA00022884"/>
    </source>
</evidence>
<dbReference type="SUPFAM" id="SSF53098">
    <property type="entry name" value="Ribonuclease H-like"/>
    <property type="match status" value="1"/>
</dbReference>
<feature type="compositionally biased region" description="Low complexity" evidence="19">
    <location>
        <begin position="84"/>
        <end position="95"/>
    </location>
</feature>
<evidence type="ECO:0000256" key="7">
    <source>
        <dbReference type="ARBA" id="ARBA00022552"/>
    </source>
</evidence>
<dbReference type="SMART" id="SM00479">
    <property type="entry name" value="EXOIII"/>
    <property type="match status" value="1"/>
</dbReference>
<dbReference type="PANTHER" id="PTHR23044">
    <property type="entry name" value="3'-5' EXONUCLEASE ERI1-RELATED"/>
    <property type="match status" value="1"/>
</dbReference>
<dbReference type="EMBL" id="JACVVK020000136">
    <property type="protein sequence ID" value="KAK7489567.1"/>
    <property type="molecule type" value="Genomic_DNA"/>
</dbReference>
<evidence type="ECO:0000256" key="18">
    <source>
        <dbReference type="ARBA" id="ARBA00080754"/>
    </source>
</evidence>
<comment type="cofactor">
    <cofactor evidence="2">
        <name>Mg(2+)</name>
        <dbReference type="ChEBI" id="CHEBI:18420"/>
    </cofactor>
</comment>
<dbReference type="CDD" id="cd06133">
    <property type="entry name" value="ERI-1_3'hExo_like"/>
    <property type="match status" value="1"/>
</dbReference>
<name>A0ABD0KRS3_9CAEN</name>
<dbReference type="GO" id="GO:0005737">
    <property type="term" value="C:cytoplasm"/>
    <property type="evidence" value="ECO:0007669"/>
    <property type="project" value="UniProtKB-SubCell"/>
</dbReference>
<dbReference type="GO" id="GO:0005730">
    <property type="term" value="C:nucleolus"/>
    <property type="evidence" value="ECO:0007669"/>
    <property type="project" value="UniProtKB-SubCell"/>
</dbReference>
<keyword evidence="6" id="KW-0963">Cytoplasm</keyword>
<dbReference type="Pfam" id="PF00929">
    <property type="entry name" value="RNase_T"/>
    <property type="match status" value="1"/>
</dbReference>
<evidence type="ECO:0000256" key="3">
    <source>
        <dbReference type="ARBA" id="ARBA00004496"/>
    </source>
</evidence>